<dbReference type="GO" id="GO:0005739">
    <property type="term" value="C:mitochondrion"/>
    <property type="evidence" value="ECO:0000318"/>
    <property type="project" value="GO_Central"/>
</dbReference>
<name>A0A2K2A8Z1_POPTR</name>
<dbReference type="EMBL" id="CM009295">
    <property type="protein sequence ID" value="PNT33987.1"/>
    <property type="molecule type" value="Genomic_DNA"/>
</dbReference>
<gene>
    <name evidence="1" type="ORF">POPTR_006G269300</name>
</gene>
<organism evidence="1 2">
    <name type="scientific">Populus trichocarpa</name>
    <name type="common">Western balsam poplar</name>
    <name type="synonym">Populus balsamifera subsp. trichocarpa</name>
    <dbReference type="NCBI Taxonomy" id="3694"/>
    <lineage>
        <taxon>Eukaryota</taxon>
        <taxon>Viridiplantae</taxon>
        <taxon>Streptophyta</taxon>
        <taxon>Embryophyta</taxon>
        <taxon>Tracheophyta</taxon>
        <taxon>Spermatophyta</taxon>
        <taxon>Magnoliopsida</taxon>
        <taxon>eudicotyledons</taxon>
        <taxon>Gunneridae</taxon>
        <taxon>Pentapetalae</taxon>
        <taxon>rosids</taxon>
        <taxon>fabids</taxon>
        <taxon>Malpighiales</taxon>
        <taxon>Salicaceae</taxon>
        <taxon>Saliceae</taxon>
        <taxon>Populus</taxon>
    </lineage>
</organism>
<dbReference type="STRING" id="3694.A0A2K2A8Z1"/>
<protein>
    <submittedName>
        <fullName evidence="1">Uncharacterized protein</fullName>
    </submittedName>
</protein>
<dbReference type="GO" id="GO:0006744">
    <property type="term" value="P:ubiquinone biosynthetic process"/>
    <property type="evidence" value="ECO:0000318"/>
    <property type="project" value="GO_Central"/>
</dbReference>
<proteinExistence type="predicted"/>
<evidence type="ECO:0000313" key="2">
    <source>
        <dbReference type="Proteomes" id="UP000006729"/>
    </source>
</evidence>
<keyword evidence="2" id="KW-1185">Reference proteome</keyword>
<dbReference type="InParanoid" id="A0A2K2A8Z1"/>
<evidence type="ECO:0000313" key="1">
    <source>
        <dbReference type="EMBL" id="PNT33987.1"/>
    </source>
</evidence>
<dbReference type="GO" id="GO:0044877">
    <property type="term" value="F:protein-containing complex binding"/>
    <property type="evidence" value="ECO:0000318"/>
    <property type="project" value="GO_Central"/>
</dbReference>
<sequence length="100" mass="10878">MLMAGIAHLHLHFSGNKDCFLKLDKNQFKAAETKLLIKFAYGGVVLRPGFIYGIRNVGSVKLPLGVIGSLLEMVSSCATLHPKQHLNDVHPILKLLADSG</sequence>
<dbReference type="AlphaFoldDB" id="A0A2K2A8Z1"/>
<dbReference type="Proteomes" id="UP000006729">
    <property type="component" value="Chromosome 6"/>
</dbReference>
<reference evidence="1 2" key="1">
    <citation type="journal article" date="2006" name="Science">
        <title>The genome of black cottonwood, Populus trichocarpa (Torr. &amp; Gray).</title>
        <authorList>
            <person name="Tuskan G.A."/>
            <person name="Difazio S."/>
            <person name="Jansson S."/>
            <person name="Bohlmann J."/>
            <person name="Grigoriev I."/>
            <person name="Hellsten U."/>
            <person name="Putnam N."/>
            <person name="Ralph S."/>
            <person name="Rombauts S."/>
            <person name="Salamov A."/>
            <person name="Schein J."/>
            <person name="Sterck L."/>
            <person name="Aerts A."/>
            <person name="Bhalerao R.R."/>
            <person name="Bhalerao R.P."/>
            <person name="Blaudez D."/>
            <person name="Boerjan W."/>
            <person name="Brun A."/>
            <person name="Brunner A."/>
            <person name="Busov V."/>
            <person name="Campbell M."/>
            <person name="Carlson J."/>
            <person name="Chalot M."/>
            <person name="Chapman J."/>
            <person name="Chen G.L."/>
            <person name="Cooper D."/>
            <person name="Coutinho P.M."/>
            <person name="Couturier J."/>
            <person name="Covert S."/>
            <person name="Cronk Q."/>
            <person name="Cunningham R."/>
            <person name="Davis J."/>
            <person name="Degroeve S."/>
            <person name="Dejardin A."/>
            <person name="Depamphilis C."/>
            <person name="Detter J."/>
            <person name="Dirks B."/>
            <person name="Dubchak I."/>
            <person name="Duplessis S."/>
            <person name="Ehlting J."/>
            <person name="Ellis B."/>
            <person name="Gendler K."/>
            <person name="Goodstein D."/>
            <person name="Gribskov M."/>
            <person name="Grimwood J."/>
            <person name="Groover A."/>
            <person name="Gunter L."/>
            <person name="Hamberger B."/>
            <person name="Heinze B."/>
            <person name="Helariutta Y."/>
            <person name="Henrissat B."/>
            <person name="Holligan D."/>
            <person name="Holt R."/>
            <person name="Huang W."/>
            <person name="Islam-Faridi N."/>
            <person name="Jones S."/>
            <person name="Jones-Rhoades M."/>
            <person name="Jorgensen R."/>
            <person name="Joshi C."/>
            <person name="Kangasjarvi J."/>
            <person name="Karlsson J."/>
            <person name="Kelleher C."/>
            <person name="Kirkpatrick R."/>
            <person name="Kirst M."/>
            <person name="Kohler A."/>
            <person name="Kalluri U."/>
            <person name="Larimer F."/>
            <person name="Leebens-Mack J."/>
            <person name="Leple J.C."/>
            <person name="Locascio P."/>
            <person name="Lou Y."/>
            <person name="Lucas S."/>
            <person name="Martin F."/>
            <person name="Montanini B."/>
            <person name="Napoli C."/>
            <person name="Nelson D.R."/>
            <person name="Nelson C."/>
            <person name="Nieminen K."/>
            <person name="Nilsson O."/>
            <person name="Pereda V."/>
            <person name="Peter G."/>
            <person name="Philippe R."/>
            <person name="Pilate G."/>
            <person name="Poliakov A."/>
            <person name="Razumovskaya J."/>
            <person name="Richardson P."/>
            <person name="Rinaldi C."/>
            <person name="Ritland K."/>
            <person name="Rouze P."/>
            <person name="Ryaboy D."/>
            <person name="Schmutz J."/>
            <person name="Schrader J."/>
            <person name="Segerman B."/>
            <person name="Shin H."/>
            <person name="Siddiqui A."/>
            <person name="Sterky F."/>
            <person name="Terry A."/>
            <person name="Tsai C.J."/>
            <person name="Uberbacher E."/>
            <person name="Unneberg P."/>
            <person name="Vahala J."/>
            <person name="Wall K."/>
            <person name="Wessler S."/>
            <person name="Yang G."/>
            <person name="Yin T."/>
            <person name="Douglas C."/>
            <person name="Marra M."/>
            <person name="Sandberg G."/>
            <person name="Van de Peer Y."/>
            <person name="Rokhsar D."/>
        </authorList>
    </citation>
    <scope>NUCLEOTIDE SEQUENCE [LARGE SCALE GENOMIC DNA]</scope>
    <source>
        <strain evidence="2">cv. Nisqually</strain>
    </source>
</reference>
<accession>A0A2K2A8Z1</accession>